<dbReference type="RefSeq" id="WP_020894014.1">
    <property type="nucleotide sequence ID" value="NZ_BJYV01000016.1"/>
</dbReference>
<organism evidence="1 2">
    <name type="scientific">Cyclobacterium qasimii</name>
    <dbReference type="NCBI Taxonomy" id="1350429"/>
    <lineage>
        <taxon>Bacteria</taxon>
        <taxon>Pseudomonadati</taxon>
        <taxon>Bacteroidota</taxon>
        <taxon>Cytophagia</taxon>
        <taxon>Cytophagales</taxon>
        <taxon>Cyclobacteriaceae</taxon>
        <taxon>Cyclobacterium</taxon>
    </lineage>
</organism>
<dbReference type="AlphaFoldDB" id="A0A512CEY2"/>
<keyword evidence="2" id="KW-1185">Reference proteome</keyword>
<sequence>MNDKIGAYKSPGKVHGFDFIFEGEIRFGPTYYKLMLDRELVKNRIFGFEFKWHPESKYLALQEWLTTDYQKGPITALTLVDLKTRKFAKISKAEKGFIKPLKFENDLIIYEKEYFGTDKKGEFEIVLDKIENWENE</sequence>
<evidence type="ECO:0000313" key="1">
    <source>
        <dbReference type="EMBL" id="GEO22767.1"/>
    </source>
</evidence>
<name>A0A512CEY2_9BACT</name>
<reference evidence="1 2" key="1">
    <citation type="submission" date="2019-07" db="EMBL/GenBank/DDBJ databases">
        <title>Whole genome shotgun sequence of Cyclobacterium qasimii NBRC 106168.</title>
        <authorList>
            <person name="Hosoyama A."/>
            <person name="Uohara A."/>
            <person name="Ohji S."/>
            <person name="Ichikawa N."/>
        </authorList>
    </citation>
    <scope>NUCLEOTIDE SEQUENCE [LARGE SCALE GENOMIC DNA]</scope>
    <source>
        <strain evidence="1 2">NBRC 106168</strain>
    </source>
</reference>
<gene>
    <name evidence="1" type="ORF">CQA01_33010</name>
</gene>
<accession>A0A512CEY2</accession>
<proteinExistence type="predicted"/>
<evidence type="ECO:0000313" key="2">
    <source>
        <dbReference type="Proteomes" id="UP000321301"/>
    </source>
</evidence>
<comment type="caution">
    <text evidence="1">The sequence shown here is derived from an EMBL/GenBank/DDBJ whole genome shotgun (WGS) entry which is preliminary data.</text>
</comment>
<dbReference type="Proteomes" id="UP000321301">
    <property type="component" value="Unassembled WGS sequence"/>
</dbReference>
<protein>
    <submittedName>
        <fullName evidence="1">Uncharacterized protein</fullName>
    </submittedName>
</protein>
<dbReference type="EMBL" id="BJYV01000016">
    <property type="protein sequence ID" value="GEO22767.1"/>
    <property type="molecule type" value="Genomic_DNA"/>
</dbReference>